<dbReference type="Proteomes" id="UP000028703">
    <property type="component" value="Unassembled WGS sequence"/>
</dbReference>
<dbReference type="Pfam" id="PF19086">
    <property type="entry name" value="Terpene_syn_C_2"/>
    <property type="match status" value="1"/>
</dbReference>
<dbReference type="SUPFAM" id="SSF48576">
    <property type="entry name" value="Terpenoid synthases"/>
    <property type="match status" value="1"/>
</dbReference>
<protein>
    <recommendedName>
        <fullName evidence="3">Terpene synthase</fullName>
    </recommendedName>
</protein>
<reference evidence="1 2" key="1">
    <citation type="submission" date="2014-07" db="EMBL/GenBank/DDBJ databases">
        <title>Genome of Chryseobacterium luteum DSM 18605.</title>
        <authorList>
            <person name="Stropko S.J."/>
            <person name="Pipes S.E."/>
            <person name="Newman J.D."/>
        </authorList>
    </citation>
    <scope>NUCLEOTIDE SEQUENCE [LARGE SCALE GENOMIC DNA]</scope>
    <source>
        <strain evidence="1 2">DSM 18605</strain>
    </source>
</reference>
<organism evidence="1 2">
    <name type="scientific">Chryseobacterium luteum</name>
    <dbReference type="NCBI Taxonomy" id="421531"/>
    <lineage>
        <taxon>Bacteria</taxon>
        <taxon>Pseudomonadati</taxon>
        <taxon>Bacteroidota</taxon>
        <taxon>Flavobacteriia</taxon>
        <taxon>Flavobacteriales</taxon>
        <taxon>Weeksellaceae</taxon>
        <taxon>Chryseobacterium group</taxon>
        <taxon>Chryseobacterium</taxon>
    </lineage>
</organism>
<gene>
    <name evidence="1" type="ORF">IX38_22455</name>
</gene>
<dbReference type="Gene3D" id="1.10.600.10">
    <property type="entry name" value="Farnesyl Diphosphate Synthase"/>
    <property type="match status" value="1"/>
</dbReference>
<accession>A0A085YXN0</accession>
<evidence type="ECO:0008006" key="3">
    <source>
        <dbReference type="Google" id="ProtNLM"/>
    </source>
</evidence>
<proteinExistence type="predicted"/>
<dbReference type="EMBL" id="JPRO01000038">
    <property type="protein sequence ID" value="KFE96943.1"/>
    <property type="molecule type" value="Genomic_DNA"/>
</dbReference>
<evidence type="ECO:0000313" key="1">
    <source>
        <dbReference type="EMBL" id="KFE96943.1"/>
    </source>
</evidence>
<sequence length="320" mass="38266">MQNDNPFSSSSFFEQLRKITRNEVKSYDPSFEDPVEIVLAEHFKINPYHLPLRSRFIKWFKQYEKTSPRCHEDLLYVPIYFFPTTKNYDKLFFNFILTVTLADIDDLSHSDKTFMTDFAVNCLKTLNPDPTLPTSILEFIKAMNGFLSGADDYLRDHYLSIMVEFFEGCRTENIIDRWSLSCDEYLENRRDVILSRMYTYAIWILEDRFGRKEFDLTFDLMSDIDEWGVLMNDHLSVWKEIEDEDPGNWILIKCRQTGEAFNDIYTEQFKQMLDKTYDLMNKLQMIDLVHHTDIGKNILSFVAGIYIWNKYSKRYQVRYS</sequence>
<dbReference type="AlphaFoldDB" id="A0A085YXN0"/>
<evidence type="ECO:0000313" key="2">
    <source>
        <dbReference type="Proteomes" id="UP000028703"/>
    </source>
</evidence>
<dbReference type="RefSeq" id="WP_034708064.1">
    <property type="nucleotide sequence ID" value="NZ_JPRO01000038.1"/>
</dbReference>
<name>A0A085YXN0_9FLAO</name>
<comment type="caution">
    <text evidence="1">The sequence shown here is derived from an EMBL/GenBank/DDBJ whole genome shotgun (WGS) entry which is preliminary data.</text>
</comment>
<dbReference type="InterPro" id="IPR008949">
    <property type="entry name" value="Isoprenoid_synthase_dom_sf"/>
</dbReference>
<keyword evidence="2" id="KW-1185">Reference proteome</keyword>